<feature type="transmembrane region" description="Helical" evidence="20">
    <location>
        <begin position="21"/>
        <end position="48"/>
    </location>
</feature>
<dbReference type="Pfam" id="PF02790">
    <property type="entry name" value="COX2_TM"/>
    <property type="match status" value="1"/>
</dbReference>
<keyword evidence="8 17" id="KW-0479">Metal-binding</keyword>
<keyword evidence="14 20" id="KW-0472">Membrane</keyword>
<dbReference type="InterPro" id="IPR008972">
    <property type="entry name" value="Cupredoxin"/>
</dbReference>
<evidence type="ECO:0000256" key="15">
    <source>
        <dbReference type="ARBA" id="ARBA00024688"/>
    </source>
</evidence>
<dbReference type="GO" id="GO:0042597">
    <property type="term" value="C:periplasmic space"/>
    <property type="evidence" value="ECO:0007669"/>
    <property type="project" value="UniProtKB-SubCell"/>
</dbReference>
<evidence type="ECO:0000256" key="20">
    <source>
        <dbReference type="SAM" id="Phobius"/>
    </source>
</evidence>
<dbReference type="InterPro" id="IPR036909">
    <property type="entry name" value="Cyt_c-like_dom_sf"/>
</dbReference>
<evidence type="ECO:0000256" key="18">
    <source>
        <dbReference type="RuleBase" id="RU000456"/>
    </source>
</evidence>
<dbReference type="PANTHER" id="PTHR22888:SF9">
    <property type="entry name" value="CYTOCHROME C OXIDASE SUBUNIT 2"/>
    <property type="match status" value="1"/>
</dbReference>
<name>A0A7X3G2M5_9BURK</name>
<dbReference type="NCBIfam" id="TIGR02866">
    <property type="entry name" value="CoxB"/>
    <property type="match status" value="1"/>
</dbReference>
<keyword evidence="7 18" id="KW-0812">Transmembrane</keyword>
<evidence type="ECO:0000256" key="13">
    <source>
        <dbReference type="ARBA" id="ARBA00023008"/>
    </source>
</evidence>
<keyword evidence="12 17" id="KW-0408">Iron</keyword>
<dbReference type="CDD" id="cd13915">
    <property type="entry name" value="CuRO_HCO_II_like_2"/>
    <property type="match status" value="1"/>
</dbReference>
<dbReference type="InterPro" id="IPR011759">
    <property type="entry name" value="Cyt_c_oxidase_su2_TM_dom"/>
</dbReference>
<dbReference type="EMBL" id="WSES01000006">
    <property type="protein sequence ID" value="MVW62499.1"/>
    <property type="molecule type" value="Genomic_DNA"/>
</dbReference>
<keyword evidence="11 20" id="KW-1133">Transmembrane helix</keyword>
<evidence type="ECO:0000256" key="16">
    <source>
        <dbReference type="ARBA" id="ARBA00047816"/>
    </source>
</evidence>
<evidence type="ECO:0000256" key="17">
    <source>
        <dbReference type="PROSITE-ProRule" id="PRU00433"/>
    </source>
</evidence>
<keyword evidence="5 17" id="KW-0349">Heme</keyword>
<dbReference type="InterPro" id="IPR045187">
    <property type="entry name" value="CcO_II"/>
</dbReference>
<dbReference type="SUPFAM" id="SSF49503">
    <property type="entry name" value="Cupredoxins"/>
    <property type="match status" value="1"/>
</dbReference>
<evidence type="ECO:0000256" key="6">
    <source>
        <dbReference type="ARBA" id="ARBA00022660"/>
    </source>
</evidence>
<dbReference type="PROSITE" id="PS51007">
    <property type="entry name" value="CYTC"/>
    <property type="match status" value="1"/>
</dbReference>
<evidence type="ECO:0000256" key="14">
    <source>
        <dbReference type="ARBA" id="ARBA00023136"/>
    </source>
</evidence>
<dbReference type="Gene3D" id="1.10.760.10">
    <property type="entry name" value="Cytochrome c-like domain"/>
    <property type="match status" value="1"/>
</dbReference>
<evidence type="ECO:0000313" key="24">
    <source>
        <dbReference type="Proteomes" id="UP000443353"/>
    </source>
</evidence>
<dbReference type="RefSeq" id="WP_056128797.1">
    <property type="nucleotide sequence ID" value="NZ_WSES01000006.1"/>
</dbReference>
<dbReference type="Pfam" id="PF00116">
    <property type="entry name" value="COX2"/>
    <property type="match status" value="1"/>
</dbReference>
<dbReference type="GO" id="GO:0016491">
    <property type="term" value="F:oxidoreductase activity"/>
    <property type="evidence" value="ECO:0007669"/>
    <property type="project" value="UniProtKB-KW"/>
</dbReference>
<dbReference type="Pfam" id="PF13442">
    <property type="entry name" value="Cytochrome_CBB3"/>
    <property type="match status" value="1"/>
</dbReference>
<keyword evidence="13 19" id="KW-0186">Copper</keyword>
<keyword evidence="6 18" id="KW-0679">Respiratory chain</keyword>
<dbReference type="PROSITE" id="PS50857">
    <property type="entry name" value="COX2_CUA"/>
    <property type="match status" value="1"/>
</dbReference>
<dbReference type="InterPro" id="IPR002429">
    <property type="entry name" value="CcO_II-like_C"/>
</dbReference>
<protein>
    <recommendedName>
        <fullName evidence="19">Cytochrome c oxidase subunit 2</fullName>
        <ecNumber evidence="19">7.1.1.9</ecNumber>
    </recommendedName>
</protein>
<keyword evidence="4 18" id="KW-0813">Transport</keyword>
<comment type="function">
    <text evidence="15 19">Subunits I and II form the functional core of the enzyme complex. Electrons originating in cytochrome c are transferred via heme a and Cu(A) to the binuclear center formed by heme a3 and Cu(B).</text>
</comment>
<feature type="domain" description="Cytochrome c" evidence="22">
    <location>
        <begin position="214"/>
        <end position="308"/>
    </location>
</feature>
<dbReference type="GO" id="GO:0020037">
    <property type="term" value="F:heme binding"/>
    <property type="evidence" value="ECO:0007669"/>
    <property type="project" value="InterPro"/>
</dbReference>
<evidence type="ECO:0000256" key="7">
    <source>
        <dbReference type="ARBA" id="ARBA00022692"/>
    </source>
</evidence>
<reference evidence="23 24" key="1">
    <citation type="submission" date="2019-12" db="EMBL/GenBank/DDBJ databases">
        <authorList>
            <person name="Li C."/>
            <person name="Zhao J."/>
        </authorList>
    </citation>
    <scope>NUCLEOTIDE SEQUENCE [LARGE SCALE GENOMIC DNA]</scope>
    <source>
        <strain evidence="23 24">NEAU-DD11</strain>
    </source>
</reference>
<comment type="similarity">
    <text evidence="3 18">Belongs to the cytochrome c oxidase subunit 2 family.</text>
</comment>
<dbReference type="SUPFAM" id="SSF81464">
    <property type="entry name" value="Cytochrome c oxidase subunit II-like, transmembrane region"/>
    <property type="match status" value="1"/>
</dbReference>
<dbReference type="PROSITE" id="PS00078">
    <property type="entry name" value="COX2"/>
    <property type="match status" value="1"/>
</dbReference>
<comment type="cofactor">
    <cofactor evidence="19">
        <name>Cu cation</name>
        <dbReference type="ChEBI" id="CHEBI:23378"/>
    </cofactor>
    <text evidence="19">Binds a copper A center.</text>
</comment>
<evidence type="ECO:0000256" key="9">
    <source>
        <dbReference type="ARBA" id="ARBA00022967"/>
    </source>
</evidence>
<proteinExistence type="inferred from homology"/>
<dbReference type="GO" id="GO:0005886">
    <property type="term" value="C:plasma membrane"/>
    <property type="evidence" value="ECO:0007669"/>
    <property type="project" value="UniProtKB-SubCell"/>
</dbReference>
<dbReference type="PANTHER" id="PTHR22888">
    <property type="entry name" value="CYTOCHROME C OXIDASE, SUBUNIT II"/>
    <property type="match status" value="1"/>
</dbReference>
<sequence>MRPEFHLLPADAAASATRLDSLALCLLLLCGAVALVLFVLMVGFSIRYRAGSSADRTHVPKKGLPVEIAWTVIPLLLFLGIYAWGAIDYVKLYQAPGNAMPVFVVAKQWMWEAEHRNGRREKGQLHLPLGRPIRMVMTSQDVIHSFFVPDFRVKQDVVPGRYTSIVFTPSRTGEYRLYCAEYCGTEHAMMLGRIVVMQPAAFAQWLDAGPRQPGMAARGYALYRRYGCSGCHDPGSNVHAPDLTGLLGRRVHLADGRELTADEPYVRDSILVPTKDVVAGYAPIMPSFAGQIGEEDILAIIEYIRESAHDELPRGR</sequence>
<comment type="subcellular location">
    <subcellularLocation>
        <location evidence="18">Cell membrane</location>
        <topology evidence="18">Multi-pass membrane protein</topology>
    </subcellularLocation>
    <subcellularLocation>
        <location evidence="1">Membrane</location>
        <topology evidence="1">Multi-pass membrane protein</topology>
    </subcellularLocation>
    <subcellularLocation>
        <location evidence="2">Periplasm</location>
    </subcellularLocation>
</comment>
<evidence type="ECO:0000256" key="1">
    <source>
        <dbReference type="ARBA" id="ARBA00004141"/>
    </source>
</evidence>
<dbReference type="GO" id="GO:0042773">
    <property type="term" value="P:ATP synthesis coupled electron transport"/>
    <property type="evidence" value="ECO:0007669"/>
    <property type="project" value="TreeGrafter"/>
</dbReference>
<keyword evidence="24" id="KW-1185">Reference proteome</keyword>
<evidence type="ECO:0000256" key="3">
    <source>
        <dbReference type="ARBA" id="ARBA00007866"/>
    </source>
</evidence>
<keyword evidence="23" id="KW-0560">Oxidoreductase</keyword>
<feature type="domain" description="Cytochrome oxidase subunit II copper A binding" evidence="21">
    <location>
        <begin position="97"/>
        <end position="208"/>
    </location>
</feature>
<feature type="transmembrane region" description="Helical" evidence="20">
    <location>
        <begin position="68"/>
        <end position="90"/>
    </location>
</feature>
<accession>A0A7X3G2M5</accession>
<evidence type="ECO:0000259" key="22">
    <source>
        <dbReference type="PROSITE" id="PS51007"/>
    </source>
</evidence>
<keyword evidence="9" id="KW-1278">Translocase</keyword>
<organism evidence="23 24">
    <name type="scientific">Massilia cellulosiltytica</name>
    <dbReference type="NCBI Taxonomy" id="2683234"/>
    <lineage>
        <taxon>Bacteria</taxon>
        <taxon>Pseudomonadati</taxon>
        <taxon>Pseudomonadota</taxon>
        <taxon>Betaproteobacteria</taxon>
        <taxon>Burkholderiales</taxon>
        <taxon>Oxalobacteraceae</taxon>
        <taxon>Telluria group</taxon>
        <taxon>Massilia</taxon>
    </lineage>
</organism>
<dbReference type="InterPro" id="IPR009056">
    <property type="entry name" value="Cyt_c-like_dom"/>
</dbReference>
<dbReference type="Gene3D" id="2.60.40.420">
    <property type="entry name" value="Cupredoxins - blue copper proteins"/>
    <property type="match status" value="1"/>
</dbReference>
<evidence type="ECO:0000256" key="4">
    <source>
        <dbReference type="ARBA" id="ARBA00022448"/>
    </source>
</evidence>
<evidence type="ECO:0000313" key="23">
    <source>
        <dbReference type="EMBL" id="MVW62499.1"/>
    </source>
</evidence>
<evidence type="ECO:0000256" key="5">
    <source>
        <dbReference type="ARBA" id="ARBA00022617"/>
    </source>
</evidence>
<evidence type="ECO:0000256" key="19">
    <source>
        <dbReference type="RuleBase" id="RU004024"/>
    </source>
</evidence>
<dbReference type="InterPro" id="IPR001505">
    <property type="entry name" value="Copper_CuA"/>
</dbReference>
<dbReference type="AlphaFoldDB" id="A0A7X3G2M5"/>
<evidence type="ECO:0000259" key="21">
    <source>
        <dbReference type="PROSITE" id="PS50857"/>
    </source>
</evidence>
<evidence type="ECO:0000256" key="8">
    <source>
        <dbReference type="ARBA" id="ARBA00022723"/>
    </source>
</evidence>
<evidence type="ECO:0000256" key="11">
    <source>
        <dbReference type="ARBA" id="ARBA00022989"/>
    </source>
</evidence>
<dbReference type="GO" id="GO:0004129">
    <property type="term" value="F:cytochrome-c oxidase activity"/>
    <property type="evidence" value="ECO:0007669"/>
    <property type="project" value="UniProtKB-EC"/>
</dbReference>
<keyword evidence="10 18" id="KW-0249">Electron transport</keyword>
<comment type="caution">
    <text evidence="23">The sequence shown here is derived from an EMBL/GenBank/DDBJ whole genome shotgun (WGS) entry which is preliminary data.</text>
</comment>
<evidence type="ECO:0000256" key="10">
    <source>
        <dbReference type="ARBA" id="ARBA00022982"/>
    </source>
</evidence>
<evidence type="ECO:0000256" key="12">
    <source>
        <dbReference type="ARBA" id="ARBA00023004"/>
    </source>
</evidence>
<dbReference type="GO" id="GO:0005507">
    <property type="term" value="F:copper ion binding"/>
    <property type="evidence" value="ECO:0007669"/>
    <property type="project" value="InterPro"/>
</dbReference>
<dbReference type="Gene3D" id="1.10.287.90">
    <property type="match status" value="1"/>
</dbReference>
<dbReference type="InterPro" id="IPR014222">
    <property type="entry name" value="Cyt_c_oxidase_su2"/>
</dbReference>
<gene>
    <name evidence="23" type="primary">coxB</name>
    <name evidence="23" type="ORF">GPY61_21445</name>
</gene>
<dbReference type="EC" id="7.1.1.9" evidence="19"/>
<dbReference type="InterPro" id="IPR036257">
    <property type="entry name" value="Cyt_c_oxidase_su2_TM_sf"/>
</dbReference>
<evidence type="ECO:0000256" key="2">
    <source>
        <dbReference type="ARBA" id="ARBA00004418"/>
    </source>
</evidence>
<comment type="catalytic activity">
    <reaction evidence="16 19">
        <text>4 Fe(II)-[cytochrome c] + O2 + 8 H(+)(in) = 4 Fe(III)-[cytochrome c] + 2 H2O + 4 H(+)(out)</text>
        <dbReference type="Rhea" id="RHEA:11436"/>
        <dbReference type="Rhea" id="RHEA-COMP:10350"/>
        <dbReference type="Rhea" id="RHEA-COMP:14399"/>
        <dbReference type="ChEBI" id="CHEBI:15377"/>
        <dbReference type="ChEBI" id="CHEBI:15378"/>
        <dbReference type="ChEBI" id="CHEBI:15379"/>
        <dbReference type="ChEBI" id="CHEBI:29033"/>
        <dbReference type="ChEBI" id="CHEBI:29034"/>
        <dbReference type="EC" id="7.1.1.9"/>
    </reaction>
</comment>
<dbReference type="Proteomes" id="UP000443353">
    <property type="component" value="Unassembled WGS sequence"/>
</dbReference>